<keyword evidence="3" id="KW-1185">Reference proteome</keyword>
<dbReference type="Proteomes" id="UP000828390">
    <property type="component" value="Unassembled WGS sequence"/>
</dbReference>
<organism evidence="2 3">
    <name type="scientific">Dreissena polymorpha</name>
    <name type="common">Zebra mussel</name>
    <name type="synonym">Mytilus polymorpha</name>
    <dbReference type="NCBI Taxonomy" id="45954"/>
    <lineage>
        <taxon>Eukaryota</taxon>
        <taxon>Metazoa</taxon>
        <taxon>Spiralia</taxon>
        <taxon>Lophotrochozoa</taxon>
        <taxon>Mollusca</taxon>
        <taxon>Bivalvia</taxon>
        <taxon>Autobranchia</taxon>
        <taxon>Heteroconchia</taxon>
        <taxon>Euheterodonta</taxon>
        <taxon>Imparidentia</taxon>
        <taxon>Neoheterodontei</taxon>
        <taxon>Myida</taxon>
        <taxon>Dreissenoidea</taxon>
        <taxon>Dreissenidae</taxon>
        <taxon>Dreissena</taxon>
    </lineage>
</organism>
<gene>
    <name evidence="2" type="ORF">DPMN_129760</name>
</gene>
<evidence type="ECO:0000313" key="2">
    <source>
        <dbReference type="EMBL" id="KAH3827817.1"/>
    </source>
</evidence>
<proteinExistence type="predicted"/>
<feature type="chain" id="PRO_5038561876" evidence="1">
    <location>
        <begin position="23"/>
        <end position="71"/>
    </location>
</feature>
<feature type="signal peptide" evidence="1">
    <location>
        <begin position="1"/>
        <end position="22"/>
    </location>
</feature>
<name>A0A9D4H3U1_DREPO</name>
<dbReference type="EMBL" id="JAIWYP010000005">
    <property type="protein sequence ID" value="KAH3827817.1"/>
    <property type="molecule type" value="Genomic_DNA"/>
</dbReference>
<accession>A0A9D4H3U1</accession>
<evidence type="ECO:0000313" key="3">
    <source>
        <dbReference type="Proteomes" id="UP000828390"/>
    </source>
</evidence>
<reference evidence="2" key="1">
    <citation type="journal article" date="2019" name="bioRxiv">
        <title>The Genome of the Zebra Mussel, Dreissena polymorpha: A Resource for Invasive Species Research.</title>
        <authorList>
            <person name="McCartney M.A."/>
            <person name="Auch B."/>
            <person name="Kono T."/>
            <person name="Mallez S."/>
            <person name="Zhang Y."/>
            <person name="Obille A."/>
            <person name="Becker A."/>
            <person name="Abrahante J.E."/>
            <person name="Garbe J."/>
            <person name="Badalamenti J.P."/>
            <person name="Herman A."/>
            <person name="Mangelson H."/>
            <person name="Liachko I."/>
            <person name="Sullivan S."/>
            <person name="Sone E.D."/>
            <person name="Koren S."/>
            <person name="Silverstein K.A.T."/>
            <person name="Beckman K.B."/>
            <person name="Gohl D.M."/>
        </authorList>
    </citation>
    <scope>NUCLEOTIDE SEQUENCE</scope>
    <source>
        <strain evidence="2">Duluth1</strain>
        <tissue evidence="2">Whole animal</tissue>
    </source>
</reference>
<comment type="caution">
    <text evidence="2">The sequence shown here is derived from an EMBL/GenBank/DDBJ whole genome shotgun (WGS) entry which is preliminary data.</text>
</comment>
<keyword evidence="1" id="KW-0732">Signal</keyword>
<evidence type="ECO:0000256" key="1">
    <source>
        <dbReference type="SAM" id="SignalP"/>
    </source>
</evidence>
<dbReference type="AlphaFoldDB" id="A0A9D4H3U1"/>
<reference evidence="2" key="2">
    <citation type="submission" date="2020-11" db="EMBL/GenBank/DDBJ databases">
        <authorList>
            <person name="McCartney M.A."/>
            <person name="Auch B."/>
            <person name="Kono T."/>
            <person name="Mallez S."/>
            <person name="Becker A."/>
            <person name="Gohl D.M."/>
            <person name="Silverstein K.A.T."/>
            <person name="Koren S."/>
            <person name="Bechman K.B."/>
            <person name="Herman A."/>
            <person name="Abrahante J.E."/>
            <person name="Garbe J."/>
        </authorList>
    </citation>
    <scope>NUCLEOTIDE SEQUENCE</scope>
    <source>
        <strain evidence="2">Duluth1</strain>
        <tissue evidence="2">Whole animal</tissue>
    </source>
</reference>
<protein>
    <submittedName>
        <fullName evidence="2">Uncharacterized protein</fullName>
    </submittedName>
</protein>
<sequence length="71" mass="7288">MSSNTILVILLLLMGSGLLVSGQPMIYEPTDYFGGVGGSDGLPVFGGAGAGEVFAEGINYFGQGEMPLNIF</sequence>